<name>A0A7G9YY40_9EURY</name>
<accession>A0A7G9YY40</accession>
<proteinExistence type="predicted"/>
<dbReference type="EMBL" id="MT631525">
    <property type="protein sequence ID" value="QNO52924.1"/>
    <property type="molecule type" value="Genomic_DNA"/>
</dbReference>
<evidence type="ECO:0000313" key="1">
    <source>
        <dbReference type="EMBL" id="QNO52924.1"/>
    </source>
</evidence>
<dbReference type="AlphaFoldDB" id="A0A7G9YY40"/>
<gene>
    <name evidence="1" type="ORF">PANBHIFL_00039</name>
</gene>
<organism evidence="1">
    <name type="scientific">Candidatus Methanophagaceae archaeon ANME-1 ERB6</name>
    <dbReference type="NCBI Taxonomy" id="2759912"/>
    <lineage>
        <taxon>Archaea</taxon>
        <taxon>Methanobacteriati</taxon>
        <taxon>Methanobacteriota</taxon>
        <taxon>Stenosarchaea group</taxon>
        <taxon>Methanomicrobia</taxon>
        <taxon>Candidatus Methanophagales</taxon>
        <taxon>Candidatus Methanophagaceae</taxon>
    </lineage>
</organism>
<protein>
    <submittedName>
        <fullName evidence="1">Uncharacterized protein</fullName>
    </submittedName>
</protein>
<sequence length="69" mass="8091">MYPFSPILADVEESDLFTMPSNVFSDKQRTKLLQVEDYQWNQWKDVWTEESSANFFRCFPSCCAVTAVL</sequence>
<reference evidence="1" key="1">
    <citation type="submission" date="2020-06" db="EMBL/GenBank/DDBJ databases">
        <title>Unique genomic features of the anaerobic methanotrophic archaea.</title>
        <authorList>
            <person name="Chadwick G.L."/>
            <person name="Skennerton C.T."/>
            <person name="Laso-Perez R."/>
            <person name="Leu A.O."/>
            <person name="Speth D.R."/>
            <person name="Yu H."/>
            <person name="Morgan-Lang C."/>
            <person name="Hatzenpichler R."/>
            <person name="Goudeau D."/>
            <person name="Malmstrom R."/>
            <person name="Brazelton W.J."/>
            <person name="Woyke T."/>
            <person name="Hallam S.J."/>
            <person name="Tyson G.W."/>
            <person name="Wegener G."/>
            <person name="Boetius A."/>
            <person name="Orphan V."/>
        </authorList>
    </citation>
    <scope>NUCLEOTIDE SEQUENCE</scope>
</reference>